<dbReference type="SUPFAM" id="SSF53756">
    <property type="entry name" value="UDP-Glycosyltransferase/glycogen phosphorylase"/>
    <property type="match status" value="1"/>
</dbReference>
<comment type="caution">
    <text evidence="6">The sequence shown here is derived from an EMBL/GenBank/DDBJ whole genome shotgun (WGS) entry which is preliminary data.</text>
</comment>
<dbReference type="GO" id="GO:0008713">
    <property type="term" value="F:ADP-heptose-lipopolysaccharide heptosyltransferase activity"/>
    <property type="evidence" value="ECO:0007669"/>
    <property type="project" value="UniProtKB-EC"/>
</dbReference>
<evidence type="ECO:0000313" key="6">
    <source>
        <dbReference type="EMBL" id="OWK43100.1"/>
    </source>
</evidence>
<sequence>MRSIALFLPNWIGDVVMATPAIRAVRAHFRDARLLAVCKPYVADTLAGAPWFDETILFEKKGPPAQRFAAVAGRLRDAGADAAVLFPNSFRAALLARVGGCDTVVGFARYFRDTLLSRRLYPARDRLGRPKPTPVIDDYNRLVEQLGVPDPGYRMELFTTPADELAADGVWARFGLPRYREVVGLNPGGAFGAAKHWPTAAFADLARALVDRRGAGVVVLCGPTEREIAREIAATAGRPGVVALADVPLSLGLTKAVVRRLSLLVTTDSGPRHFAGAFDVPVVSLFGPTHIAWTETHFAKAVHLQKPVPCGPCQQRVCPLGHHRCMTELSAVEVFSAAERLLQTFKDESHQERRHAG</sequence>
<evidence type="ECO:0000256" key="1">
    <source>
        <dbReference type="ARBA" id="ARBA00022676"/>
    </source>
</evidence>
<reference evidence="7" key="1">
    <citation type="submission" date="2017-06" db="EMBL/GenBank/DDBJ databases">
        <title>Genome analysis of Fimbriiglobus ruber SP5, the first member of the order Planctomycetales with confirmed chitinolytic capability.</title>
        <authorList>
            <person name="Ravin N.V."/>
            <person name="Rakitin A.L."/>
            <person name="Ivanova A.A."/>
            <person name="Beletsky A.V."/>
            <person name="Kulichevskaya I.S."/>
            <person name="Mardanov A.V."/>
            <person name="Dedysh S.N."/>
        </authorList>
    </citation>
    <scope>NUCLEOTIDE SEQUENCE [LARGE SCALE GENOMIC DNA]</scope>
    <source>
        <strain evidence="7">SP5</strain>
    </source>
</reference>
<dbReference type="AlphaFoldDB" id="A0A225DNR4"/>
<comment type="similarity">
    <text evidence="3">Belongs to the glycosyltransferase 9 family.</text>
</comment>
<keyword evidence="2 6" id="KW-0808">Transferase</keyword>
<dbReference type="InterPro" id="IPR051199">
    <property type="entry name" value="LPS_LOS_Heptosyltrfase"/>
</dbReference>
<accession>A0A225DNR4</accession>
<dbReference type="EC" id="2.4.99.24" evidence="4"/>
<protein>
    <recommendedName>
        <fullName evidence="4">lipopolysaccharide heptosyltransferase II</fullName>
        <ecNumber evidence="4">2.4.99.24</ecNumber>
    </recommendedName>
</protein>
<dbReference type="Gene3D" id="3.40.50.2000">
    <property type="entry name" value="Glycogen Phosphorylase B"/>
    <property type="match status" value="2"/>
</dbReference>
<dbReference type="EMBL" id="NIDE01000004">
    <property type="protein sequence ID" value="OWK43100.1"/>
    <property type="molecule type" value="Genomic_DNA"/>
</dbReference>
<dbReference type="Pfam" id="PF01075">
    <property type="entry name" value="Glyco_transf_9"/>
    <property type="match status" value="1"/>
</dbReference>
<evidence type="ECO:0000256" key="4">
    <source>
        <dbReference type="ARBA" id="ARBA00044042"/>
    </source>
</evidence>
<dbReference type="PANTHER" id="PTHR30160">
    <property type="entry name" value="TETRAACYLDISACCHARIDE 4'-KINASE-RELATED"/>
    <property type="match status" value="1"/>
</dbReference>
<keyword evidence="7" id="KW-1185">Reference proteome</keyword>
<proteinExistence type="inferred from homology"/>
<keyword evidence="1" id="KW-0328">Glycosyltransferase</keyword>
<dbReference type="RefSeq" id="WP_088253998.1">
    <property type="nucleotide sequence ID" value="NZ_NIDE01000004.1"/>
</dbReference>
<dbReference type="GO" id="GO:0005829">
    <property type="term" value="C:cytosol"/>
    <property type="evidence" value="ECO:0007669"/>
    <property type="project" value="TreeGrafter"/>
</dbReference>
<organism evidence="6 7">
    <name type="scientific">Fimbriiglobus ruber</name>
    <dbReference type="NCBI Taxonomy" id="1908690"/>
    <lineage>
        <taxon>Bacteria</taxon>
        <taxon>Pseudomonadati</taxon>
        <taxon>Planctomycetota</taxon>
        <taxon>Planctomycetia</taxon>
        <taxon>Gemmatales</taxon>
        <taxon>Gemmataceae</taxon>
        <taxon>Fimbriiglobus</taxon>
    </lineage>
</organism>
<evidence type="ECO:0000256" key="2">
    <source>
        <dbReference type="ARBA" id="ARBA00022679"/>
    </source>
</evidence>
<dbReference type="CDD" id="cd03789">
    <property type="entry name" value="GT9_LPS_heptosyltransferase"/>
    <property type="match status" value="1"/>
</dbReference>
<dbReference type="NCBIfam" id="TIGR02195">
    <property type="entry name" value="heptsyl_trn_II"/>
    <property type="match status" value="1"/>
</dbReference>
<name>A0A225DNR4_9BACT</name>
<comment type="catalytic activity">
    <reaction evidence="5">
        <text>an L-alpha-D-Hep-(1-&gt;5)-[alpha-Kdo-(2-&gt;4)]-alpha-Kdo-(2-&gt;6)-lipid A + ADP-L-glycero-beta-D-manno-heptose = an L-alpha-D-Hep-(1-&gt;3)-L-alpha-D-Hep-(1-&gt;5)-[alpha-Kdo-(2-&gt;4)]-alpha-Kdo-(2-&gt;6)-lipid A + ADP + H(+)</text>
        <dbReference type="Rhea" id="RHEA:74071"/>
        <dbReference type="ChEBI" id="CHEBI:15378"/>
        <dbReference type="ChEBI" id="CHEBI:61506"/>
        <dbReference type="ChEBI" id="CHEBI:193068"/>
        <dbReference type="ChEBI" id="CHEBI:193069"/>
        <dbReference type="ChEBI" id="CHEBI:456216"/>
        <dbReference type="EC" id="2.4.99.24"/>
    </reaction>
</comment>
<dbReference type="PANTHER" id="PTHR30160:SF7">
    <property type="entry name" value="ADP-HEPTOSE--LPS HEPTOSYLTRANSFERASE 2"/>
    <property type="match status" value="1"/>
</dbReference>
<dbReference type="GO" id="GO:0009244">
    <property type="term" value="P:lipopolysaccharide core region biosynthetic process"/>
    <property type="evidence" value="ECO:0007669"/>
    <property type="project" value="TreeGrafter"/>
</dbReference>
<gene>
    <name evidence="6" type="ORF">FRUB_02699</name>
</gene>
<evidence type="ECO:0000256" key="3">
    <source>
        <dbReference type="ARBA" id="ARBA00043995"/>
    </source>
</evidence>
<evidence type="ECO:0000313" key="7">
    <source>
        <dbReference type="Proteomes" id="UP000214646"/>
    </source>
</evidence>
<dbReference type="InterPro" id="IPR002201">
    <property type="entry name" value="Glyco_trans_9"/>
</dbReference>
<dbReference type="Proteomes" id="UP000214646">
    <property type="component" value="Unassembled WGS sequence"/>
</dbReference>
<dbReference type="InterPro" id="IPR011910">
    <property type="entry name" value="RfaF"/>
</dbReference>
<evidence type="ECO:0000256" key="5">
    <source>
        <dbReference type="ARBA" id="ARBA00047503"/>
    </source>
</evidence>
<dbReference type="OrthoDB" id="9768048at2"/>